<dbReference type="RefSeq" id="WP_259101412.1">
    <property type="nucleotide sequence ID" value="NZ_CP130454.1"/>
</dbReference>
<feature type="transmembrane region" description="Helical" evidence="1">
    <location>
        <begin position="20"/>
        <end position="40"/>
    </location>
</feature>
<dbReference type="PANTHER" id="PTHR30093">
    <property type="entry name" value="GENERAL SECRETION PATHWAY PROTEIN G"/>
    <property type="match status" value="1"/>
</dbReference>
<keyword evidence="1" id="KW-0472">Membrane</keyword>
<dbReference type="PROSITE" id="PS00409">
    <property type="entry name" value="PROKAR_NTER_METHYL"/>
    <property type="match status" value="1"/>
</dbReference>
<reference evidence="2 3" key="1">
    <citation type="submission" date="2022-08" db="EMBL/GenBank/DDBJ databases">
        <title>Bacterial and archaeal communities from various locations to study Microbial Dark Matter (Phase II).</title>
        <authorList>
            <person name="Stepanauskas R."/>
        </authorList>
    </citation>
    <scope>NUCLEOTIDE SEQUENCE [LARGE SCALE GENOMIC DNA]</scope>
    <source>
        <strain evidence="2 3">PD1</strain>
    </source>
</reference>
<dbReference type="SUPFAM" id="SSF54523">
    <property type="entry name" value="Pili subunits"/>
    <property type="match status" value="1"/>
</dbReference>
<dbReference type="InterPro" id="IPR045584">
    <property type="entry name" value="Pilin-like"/>
</dbReference>
<keyword evidence="1" id="KW-1133">Transmembrane helix</keyword>
<evidence type="ECO:0000313" key="2">
    <source>
        <dbReference type="EMBL" id="MCS3920942.1"/>
    </source>
</evidence>
<dbReference type="Pfam" id="PF07963">
    <property type="entry name" value="N_methyl"/>
    <property type="match status" value="1"/>
</dbReference>
<organism evidence="2 3">
    <name type="scientific">Candidatus Fervidibacter sacchari</name>
    <dbReference type="NCBI Taxonomy" id="1448929"/>
    <lineage>
        <taxon>Bacteria</taxon>
        <taxon>Candidatus Fervidibacterota</taxon>
        <taxon>Candidatus Fervidibacter</taxon>
    </lineage>
</organism>
<protein>
    <submittedName>
        <fullName evidence="2">Prepilin-type N-terminal cleavage/methylation domain-containing protein/prepilin-type processing-associated H-X9-DG protein</fullName>
    </submittedName>
</protein>
<accession>A0ABT2ESN6</accession>
<keyword evidence="1" id="KW-0812">Transmembrane</keyword>
<dbReference type="Proteomes" id="UP001204798">
    <property type="component" value="Unassembled WGS sequence"/>
</dbReference>
<sequence>MFGRLRISKQVVVRRGFTLIELLVVIAIIAILAAILFPVFSQARAKAYQAQCLSNQKQSGLAMLQYLQDYDETFPSSVHQGLCPFWQEFAVNPFVRFSHVTLPYHRNRQFWDCPAAKLRWLIIHRDCPLGCSGAAVFHPSPTWSEHFRTGWWHWTPDWNNNYISIAWNMDGLLSSGGRRLPTIVEPATYVMFADGAHPEANSSVGRIAFADWCGIECAPMGGGGWQGVPPNFLQDDAWLTRATRHSQGSNITWVDGHSKWMRWMQIYAWWRQTLGRNGLWSVAPWR</sequence>
<dbReference type="EMBL" id="JANUCP010000008">
    <property type="protein sequence ID" value="MCS3920942.1"/>
    <property type="molecule type" value="Genomic_DNA"/>
</dbReference>
<name>A0ABT2ESN6_9BACT</name>
<gene>
    <name evidence="2" type="ORF">M2350_003383</name>
</gene>
<comment type="caution">
    <text evidence="2">The sequence shown here is derived from an EMBL/GenBank/DDBJ whole genome shotgun (WGS) entry which is preliminary data.</text>
</comment>
<dbReference type="NCBIfam" id="TIGR02532">
    <property type="entry name" value="IV_pilin_GFxxxE"/>
    <property type="match status" value="1"/>
</dbReference>
<evidence type="ECO:0000313" key="3">
    <source>
        <dbReference type="Proteomes" id="UP001204798"/>
    </source>
</evidence>
<dbReference type="Gene3D" id="3.30.700.10">
    <property type="entry name" value="Glycoprotein, Type 4 Pilin"/>
    <property type="match status" value="1"/>
</dbReference>
<proteinExistence type="predicted"/>
<evidence type="ECO:0000256" key="1">
    <source>
        <dbReference type="SAM" id="Phobius"/>
    </source>
</evidence>
<dbReference type="InterPro" id="IPR012902">
    <property type="entry name" value="N_methyl_site"/>
</dbReference>
<keyword evidence="3" id="KW-1185">Reference proteome</keyword>